<protein>
    <submittedName>
        <fullName evidence="1">Uncharacterized protein</fullName>
    </submittedName>
</protein>
<dbReference type="Proteomes" id="UP000689195">
    <property type="component" value="Unassembled WGS sequence"/>
</dbReference>
<name>A0A8S1YKV1_9CILI</name>
<gene>
    <name evidence="1" type="ORF">PPENT_87.1.T1670014</name>
</gene>
<sequence>MNIIFLKVLMNLGYILQNMEKIKIGSKLMATPNEWSFMHHSTRQNCVNSIVKDIIVGQNNLYANDDCNDKFGNAVKVKIEFIFK</sequence>
<reference evidence="1" key="1">
    <citation type="submission" date="2021-01" db="EMBL/GenBank/DDBJ databases">
        <authorList>
            <consortium name="Genoscope - CEA"/>
            <person name="William W."/>
        </authorList>
    </citation>
    <scope>NUCLEOTIDE SEQUENCE</scope>
</reference>
<keyword evidence="2" id="KW-1185">Reference proteome</keyword>
<dbReference type="AlphaFoldDB" id="A0A8S1YKV1"/>
<accession>A0A8S1YKV1</accession>
<evidence type="ECO:0000313" key="2">
    <source>
        <dbReference type="Proteomes" id="UP000689195"/>
    </source>
</evidence>
<proteinExistence type="predicted"/>
<comment type="caution">
    <text evidence="1">The sequence shown here is derived from an EMBL/GenBank/DDBJ whole genome shotgun (WGS) entry which is preliminary data.</text>
</comment>
<dbReference type="EMBL" id="CAJJDO010000167">
    <property type="protein sequence ID" value="CAD8212182.1"/>
    <property type="molecule type" value="Genomic_DNA"/>
</dbReference>
<dbReference type="OrthoDB" id="428577at2759"/>
<evidence type="ECO:0000313" key="1">
    <source>
        <dbReference type="EMBL" id="CAD8212182.1"/>
    </source>
</evidence>
<organism evidence="1 2">
    <name type="scientific">Paramecium pentaurelia</name>
    <dbReference type="NCBI Taxonomy" id="43138"/>
    <lineage>
        <taxon>Eukaryota</taxon>
        <taxon>Sar</taxon>
        <taxon>Alveolata</taxon>
        <taxon>Ciliophora</taxon>
        <taxon>Intramacronucleata</taxon>
        <taxon>Oligohymenophorea</taxon>
        <taxon>Peniculida</taxon>
        <taxon>Parameciidae</taxon>
        <taxon>Paramecium</taxon>
    </lineage>
</organism>